<dbReference type="EMBL" id="FMBE01000015">
    <property type="protein sequence ID" value="SCC62339.1"/>
    <property type="molecule type" value="Genomic_DNA"/>
</dbReference>
<dbReference type="AlphaFoldDB" id="A0A1C4G2A4"/>
<evidence type="ECO:0000313" key="2">
    <source>
        <dbReference type="Proteomes" id="UP000196052"/>
    </source>
</evidence>
<sequence length="52" mass="5625">MKFSFFSWKLGFSSIALALIEIGISALSSTIIQLFIVSTNLNVAVPGAPYFL</sequence>
<evidence type="ECO:0000313" key="1">
    <source>
        <dbReference type="EMBL" id="SCC62339.1"/>
    </source>
</evidence>
<reference evidence="2" key="1">
    <citation type="submission" date="2016-08" db="EMBL/GenBank/DDBJ databases">
        <authorList>
            <person name="Loux V."/>
            <person name="Rue O."/>
        </authorList>
    </citation>
    <scope>NUCLEOTIDE SEQUENCE [LARGE SCALE GENOMIC DNA]</scope>
    <source>
        <strain evidence="2">INRA Bc05-F1</strain>
    </source>
</reference>
<proteinExistence type="predicted"/>
<protein>
    <submittedName>
        <fullName evidence="1">Uncharacterized protein</fullName>
    </submittedName>
</protein>
<accession>A0A1C4G2A4</accession>
<name>A0A1C4G2A4_9BACI</name>
<organism evidence="1 2">
    <name type="scientific">Bacillus wiedmannii</name>
    <dbReference type="NCBI Taxonomy" id="1890302"/>
    <lineage>
        <taxon>Bacteria</taxon>
        <taxon>Bacillati</taxon>
        <taxon>Bacillota</taxon>
        <taxon>Bacilli</taxon>
        <taxon>Bacillales</taxon>
        <taxon>Bacillaceae</taxon>
        <taxon>Bacillus</taxon>
        <taxon>Bacillus cereus group</taxon>
    </lineage>
</organism>
<gene>
    <name evidence="1" type="ORF">BC05F1_05256</name>
</gene>
<dbReference type="Proteomes" id="UP000196052">
    <property type="component" value="Unassembled WGS sequence"/>
</dbReference>